<feature type="compositionally biased region" description="Polar residues" evidence="1">
    <location>
        <begin position="290"/>
        <end position="305"/>
    </location>
</feature>
<keyword evidence="2" id="KW-0732">Signal</keyword>
<dbReference type="Proteomes" id="UP000094527">
    <property type="component" value="Unassembled WGS sequence"/>
</dbReference>
<feature type="compositionally biased region" description="Polar residues" evidence="1">
    <location>
        <begin position="339"/>
        <end position="354"/>
    </location>
</feature>
<dbReference type="SMART" id="SM00690">
    <property type="entry name" value="DM5"/>
    <property type="match status" value="1"/>
</dbReference>
<dbReference type="GO" id="GO:0008010">
    <property type="term" value="F:structural constituent of chitin-based larval cuticle"/>
    <property type="evidence" value="ECO:0007669"/>
    <property type="project" value="TreeGrafter"/>
</dbReference>
<feature type="compositionally biased region" description="Basic and acidic residues" evidence="1">
    <location>
        <begin position="314"/>
        <end position="337"/>
    </location>
</feature>
<dbReference type="PANTHER" id="PTHR31927">
    <property type="entry name" value="FI07246P-RELATED-RELATED"/>
    <property type="match status" value="1"/>
</dbReference>
<dbReference type="GO" id="GO:0040003">
    <property type="term" value="P:chitin-based cuticle development"/>
    <property type="evidence" value="ECO:0007669"/>
    <property type="project" value="TreeGrafter"/>
</dbReference>
<feature type="compositionally biased region" description="Polar residues" evidence="1">
    <location>
        <begin position="245"/>
        <end position="264"/>
    </location>
</feature>
<name>A0A1D2N777_ORCCI</name>
<feature type="region of interest" description="Disordered" evidence="1">
    <location>
        <begin position="181"/>
        <end position="374"/>
    </location>
</feature>
<organism evidence="4 5">
    <name type="scientific">Orchesella cincta</name>
    <name type="common">Springtail</name>
    <name type="synonym">Podura cincta</name>
    <dbReference type="NCBI Taxonomy" id="48709"/>
    <lineage>
        <taxon>Eukaryota</taxon>
        <taxon>Metazoa</taxon>
        <taxon>Ecdysozoa</taxon>
        <taxon>Arthropoda</taxon>
        <taxon>Hexapoda</taxon>
        <taxon>Collembola</taxon>
        <taxon>Entomobryomorpha</taxon>
        <taxon>Entomobryoidea</taxon>
        <taxon>Orchesellidae</taxon>
        <taxon>Orchesellinae</taxon>
        <taxon>Orchesella</taxon>
    </lineage>
</organism>
<evidence type="ECO:0000313" key="4">
    <source>
        <dbReference type="EMBL" id="ODN01120.1"/>
    </source>
</evidence>
<dbReference type="InterPro" id="IPR004145">
    <property type="entry name" value="DUF243"/>
</dbReference>
<dbReference type="GO" id="GO:0062129">
    <property type="term" value="C:chitin-based extracellular matrix"/>
    <property type="evidence" value="ECO:0007669"/>
    <property type="project" value="TreeGrafter"/>
</dbReference>
<feature type="domain" description="DUF243" evidence="3">
    <location>
        <begin position="382"/>
        <end position="483"/>
    </location>
</feature>
<evidence type="ECO:0000313" key="5">
    <source>
        <dbReference type="Proteomes" id="UP000094527"/>
    </source>
</evidence>
<dbReference type="PANTHER" id="PTHR31927:SF2">
    <property type="entry name" value="FI07246P-RELATED"/>
    <property type="match status" value="1"/>
</dbReference>
<dbReference type="EMBL" id="LJIJ01000170">
    <property type="protein sequence ID" value="ODN01120.1"/>
    <property type="molecule type" value="Genomic_DNA"/>
</dbReference>
<gene>
    <name evidence="4" type="ORF">Ocin01_05558</name>
</gene>
<feature type="compositionally biased region" description="Low complexity" evidence="1">
    <location>
        <begin position="355"/>
        <end position="374"/>
    </location>
</feature>
<dbReference type="Pfam" id="PF03103">
    <property type="entry name" value="DUF243"/>
    <property type="match status" value="1"/>
</dbReference>
<evidence type="ECO:0000259" key="3">
    <source>
        <dbReference type="SMART" id="SM00690"/>
    </source>
</evidence>
<feature type="signal peptide" evidence="2">
    <location>
        <begin position="1"/>
        <end position="17"/>
    </location>
</feature>
<reference evidence="4 5" key="1">
    <citation type="journal article" date="2016" name="Genome Biol. Evol.">
        <title>Gene Family Evolution Reflects Adaptation to Soil Environmental Stressors in the Genome of the Collembolan Orchesella cincta.</title>
        <authorList>
            <person name="Faddeeva-Vakhrusheva A."/>
            <person name="Derks M.F."/>
            <person name="Anvar S.Y."/>
            <person name="Agamennone V."/>
            <person name="Suring W."/>
            <person name="Smit S."/>
            <person name="van Straalen N.M."/>
            <person name="Roelofs D."/>
        </authorList>
    </citation>
    <scope>NUCLEOTIDE SEQUENCE [LARGE SCALE GENOMIC DNA]</scope>
    <source>
        <tissue evidence="4">Mixed pool</tissue>
    </source>
</reference>
<keyword evidence="5" id="KW-1185">Reference proteome</keyword>
<protein>
    <recommendedName>
        <fullName evidence="3">DUF243 domain-containing protein</fullName>
    </recommendedName>
</protein>
<feature type="region of interest" description="Disordered" evidence="1">
    <location>
        <begin position="506"/>
        <end position="528"/>
    </location>
</feature>
<dbReference type="OrthoDB" id="6376010at2759"/>
<evidence type="ECO:0000256" key="1">
    <source>
        <dbReference type="SAM" id="MobiDB-lite"/>
    </source>
</evidence>
<proteinExistence type="predicted"/>
<dbReference type="AlphaFoldDB" id="A0A1D2N777"/>
<feature type="chain" id="PRO_5008905151" description="DUF243 domain-containing protein" evidence="2">
    <location>
        <begin position="18"/>
        <end position="566"/>
    </location>
</feature>
<comment type="caution">
    <text evidence="4">The sequence shown here is derived from an EMBL/GenBank/DDBJ whole genome shotgun (WGS) entry which is preliminary data.</text>
</comment>
<accession>A0A1D2N777</accession>
<sequence length="566" mass="63215">MISEALVLASCMMLATAQFQLQTHQYQPLIPNVQPFQFTSMPNSELLMTHHANTIMNQDTSIPISPGPLSGAPVLVSEATQNVLDQEPRIVGYNVPIQLVVPQQQQLATSYFQSPQQQQLIPIFQTGYSANSAGGQPQAQPQTISFPVINIAPQQQQQQQPLNVVPVQAVASLKSVIEDSKVKQAPPIKTTKYRSHYTKPSYNQLKTEQRPTKTRSSPRPRSQVYQDIPHNHPLPAPLVHKKAPSNHQNDGSRFQESRTNSDFSAPSRERESDIEGLIPPLPPRNRQHSRSQQPSASASENFAAQNHNSRRNHRSNEKKRIPSAHDELLEVVKEAPRDSSPQPSDNFYQQAPTVNNENYGGQSSYSSYSAPNNGGYSSHSDSVVHKHIFVHAAATESYDEQPKVKVVRPAPPPERHVQVIFVKAPAPRPQEQTVVELPENPPLKTIVYVLAKNQEGNNDVKIVRPPPTKPPAPEIYFIRYGQRYGDKNSNQGYPVPNLQSLYDNYGSHSQPAETPYKTGSPLRSKRNHDGLSIYAPLMSYSTSGQINEITQEEAEFRRTNVDAFFK</sequence>
<evidence type="ECO:0000256" key="2">
    <source>
        <dbReference type="SAM" id="SignalP"/>
    </source>
</evidence>